<sequence length="594" mass="66960">MKRLKKFIVVLIAITGIHTAMPLSSIHAEQAAQNAQSDSAILSVKEQGDRFLFGKTKTVKEIGYQDGFYMRSIHSFWDGSKAIFVNNQNPTTSVLSNNANGELVEFLIMVLQNSSSGSSNIPVPAETERRGRGLSAVTMDEKERFWTIKKGVIDDSIATPRGDKIKRDRSLQLLRFGWHEANGPLTIDLAEALGQEENPNQYVFDVQFGGGVLYVTLNSLSGGQVQVAAVNPDSNKILYTLPVKSNVNVIPMKDGKLALQELGTITVYSAEGKEEKSIRLSELSPLLTGMNYVTFTPTSGGDGYVLEQGDRWFTLNASFSKVLSQSPRQGDFPIECPNCPYFDRWLPVNATQYLYVKDQSGIKIKQYDAVRINFFGEQLLTDVPAYLDGKEGRVWVPLRAMTEAMGYKVGYIEDKRQITLELPDRMLTINQDNPQIEMRTIQEYGRTYVSIRQLSELLGKPVEWEQESYTVFVTKGEILRPKVPAKLLEDGDALREVLQNVDDLVTISYTQPQIKEIWSKKTQEDRREVLQSFVKTTLQKEVETLLPLSDQDGQQWIGVITKDGFVYKIHMVNRKDYGGNFWLVVDYGELVLTQ</sequence>
<feature type="chain" id="PRO_5046078409" description="Copper amine oxidase-like N-terminal domain-containing protein" evidence="1">
    <location>
        <begin position="21"/>
        <end position="594"/>
    </location>
</feature>
<dbReference type="InterPro" id="IPR036582">
    <property type="entry name" value="Mao_N_sf"/>
</dbReference>
<evidence type="ECO:0000256" key="1">
    <source>
        <dbReference type="SAM" id="SignalP"/>
    </source>
</evidence>
<protein>
    <recommendedName>
        <fullName evidence="2">Copper amine oxidase-like N-terminal domain-containing protein</fullName>
    </recommendedName>
</protein>
<accession>A0ABU1NYM2</accession>
<reference evidence="3 4" key="1">
    <citation type="submission" date="2023-07" db="EMBL/GenBank/DDBJ databases">
        <title>Sorghum-associated microbial communities from plants grown in Nebraska, USA.</title>
        <authorList>
            <person name="Schachtman D."/>
        </authorList>
    </citation>
    <scope>NUCLEOTIDE SEQUENCE [LARGE SCALE GENOMIC DNA]</scope>
    <source>
        <strain evidence="3 4">CC258</strain>
    </source>
</reference>
<feature type="domain" description="Copper amine oxidase-like N-terminal" evidence="2">
    <location>
        <begin position="376"/>
        <end position="472"/>
    </location>
</feature>
<name>A0ABU1NYM2_9BACL</name>
<gene>
    <name evidence="3" type="ORF">J2736_003808</name>
</gene>
<proteinExistence type="predicted"/>
<evidence type="ECO:0000313" key="3">
    <source>
        <dbReference type="EMBL" id="MDR6552601.1"/>
    </source>
</evidence>
<dbReference type="Proteomes" id="UP001267290">
    <property type="component" value="Unassembled WGS sequence"/>
</dbReference>
<dbReference type="InterPro" id="IPR012854">
    <property type="entry name" value="Cu_amine_oxidase-like_N"/>
</dbReference>
<organism evidence="3 4">
    <name type="scientific">Paenibacillus qinlingensis</name>
    <dbReference type="NCBI Taxonomy" id="1837343"/>
    <lineage>
        <taxon>Bacteria</taxon>
        <taxon>Bacillati</taxon>
        <taxon>Bacillota</taxon>
        <taxon>Bacilli</taxon>
        <taxon>Bacillales</taxon>
        <taxon>Paenibacillaceae</taxon>
        <taxon>Paenibacillus</taxon>
    </lineage>
</organism>
<dbReference type="Gene3D" id="3.30.457.10">
    <property type="entry name" value="Copper amine oxidase-like, N-terminal domain"/>
    <property type="match status" value="1"/>
</dbReference>
<feature type="signal peptide" evidence="1">
    <location>
        <begin position="1"/>
        <end position="20"/>
    </location>
</feature>
<dbReference type="EMBL" id="JAVDSB010000007">
    <property type="protein sequence ID" value="MDR6552601.1"/>
    <property type="molecule type" value="Genomic_DNA"/>
</dbReference>
<dbReference type="Pfam" id="PF07833">
    <property type="entry name" value="Cu_amine_oxidN1"/>
    <property type="match status" value="1"/>
</dbReference>
<dbReference type="RefSeq" id="WP_310500123.1">
    <property type="nucleotide sequence ID" value="NZ_JAVDSB010000007.1"/>
</dbReference>
<evidence type="ECO:0000313" key="4">
    <source>
        <dbReference type="Proteomes" id="UP001267290"/>
    </source>
</evidence>
<dbReference type="SUPFAM" id="SSF55383">
    <property type="entry name" value="Copper amine oxidase, domain N"/>
    <property type="match status" value="1"/>
</dbReference>
<evidence type="ECO:0000259" key="2">
    <source>
        <dbReference type="Pfam" id="PF07833"/>
    </source>
</evidence>
<comment type="caution">
    <text evidence="3">The sequence shown here is derived from an EMBL/GenBank/DDBJ whole genome shotgun (WGS) entry which is preliminary data.</text>
</comment>
<keyword evidence="1" id="KW-0732">Signal</keyword>
<keyword evidence="4" id="KW-1185">Reference proteome</keyword>